<dbReference type="EMBL" id="MHOX01000019">
    <property type="protein sequence ID" value="OGZ71013.1"/>
    <property type="molecule type" value="Genomic_DNA"/>
</dbReference>
<dbReference type="Proteomes" id="UP000176308">
    <property type="component" value="Unassembled WGS sequence"/>
</dbReference>
<name>A0A1G2I892_9BACT</name>
<protein>
    <recommendedName>
        <fullName evidence="3">Antitoxin</fullName>
    </recommendedName>
</protein>
<proteinExistence type="predicted"/>
<evidence type="ECO:0000313" key="2">
    <source>
        <dbReference type="Proteomes" id="UP000176308"/>
    </source>
</evidence>
<accession>A0A1G2I892</accession>
<gene>
    <name evidence="1" type="ORF">A2904_01500</name>
</gene>
<evidence type="ECO:0008006" key="3">
    <source>
        <dbReference type="Google" id="ProtNLM"/>
    </source>
</evidence>
<sequence length="77" mass="8914">MAEITINIPEELNELAKMSRINWQLVIARKLQEELEKSAKIKRVISKSKLTQKQADELAEETNTELAKIYEKLSKES</sequence>
<comment type="caution">
    <text evidence="1">The sequence shown here is derived from an EMBL/GenBank/DDBJ whole genome shotgun (WGS) entry which is preliminary data.</text>
</comment>
<reference evidence="1 2" key="1">
    <citation type="journal article" date="2016" name="Nat. Commun.">
        <title>Thousands of microbial genomes shed light on interconnected biogeochemical processes in an aquifer system.</title>
        <authorList>
            <person name="Anantharaman K."/>
            <person name="Brown C.T."/>
            <person name="Hug L.A."/>
            <person name="Sharon I."/>
            <person name="Castelle C.J."/>
            <person name="Probst A.J."/>
            <person name="Thomas B.C."/>
            <person name="Singh A."/>
            <person name="Wilkins M.J."/>
            <person name="Karaoz U."/>
            <person name="Brodie E.L."/>
            <person name="Williams K.H."/>
            <person name="Hubbard S.S."/>
            <person name="Banfield J.F."/>
        </authorList>
    </citation>
    <scope>NUCLEOTIDE SEQUENCE [LARGE SCALE GENOMIC DNA]</scope>
</reference>
<evidence type="ECO:0000313" key="1">
    <source>
        <dbReference type="EMBL" id="OGZ71013.1"/>
    </source>
</evidence>
<dbReference type="AlphaFoldDB" id="A0A1G2I892"/>
<organism evidence="1 2">
    <name type="scientific">Candidatus Staskawiczbacteria bacterium RIFCSPLOWO2_01_FULL_33_9</name>
    <dbReference type="NCBI Taxonomy" id="1802211"/>
    <lineage>
        <taxon>Bacteria</taxon>
        <taxon>Candidatus Staskawicziibacteriota</taxon>
    </lineage>
</organism>